<evidence type="ECO:0000313" key="2">
    <source>
        <dbReference type="EMBL" id="JAD29353.1"/>
    </source>
</evidence>
<reference evidence="2" key="2">
    <citation type="journal article" date="2015" name="Data Brief">
        <title>Shoot transcriptome of the giant reed, Arundo donax.</title>
        <authorList>
            <person name="Barrero R.A."/>
            <person name="Guerrero F.D."/>
            <person name="Moolhuijzen P."/>
            <person name="Goolsby J.A."/>
            <person name="Tidwell J."/>
            <person name="Bellgard S.E."/>
            <person name="Bellgard M.I."/>
        </authorList>
    </citation>
    <scope>NUCLEOTIDE SEQUENCE</scope>
    <source>
        <tissue evidence="2">Shoot tissue taken approximately 20 cm above the soil surface</tissue>
    </source>
</reference>
<keyword evidence="1" id="KW-1133">Transmembrane helix</keyword>
<name>A0A0A8YVA5_ARUDO</name>
<reference evidence="2" key="1">
    <citation type="submission" date="2014-09" db="EMBL/GenBank/DDBJ databases">
        <authorList>
            <person name="Magalhaes I.L.F."/>
            <person name="Oliveira U."/>
            <person name="Santos F.R."/>
            <person name="Vidigal T.H.D.A."/>
            <person name="Brescovit A.D."/>
            <person name="Santos A.J."/>
        </authorList>
    </citation>
    <scope>NUCLEOTIDE SEQUENCE</scope>
    <source>
        <tissue evidence="2">Shoot tissue taken approximately 20 cm above the soil surface</tissue>
    </source>
</reference>
<dbReference type="EMBL" id="GBRH01268542">
    <property type="protein sequence ID" value="JAD29353.1"/>
    <property type="molecule type" value="Transcribed_RNA"/>
</dbReference>
<dbReference type="AlphaFoldDB" id="A0A0A8YVA5"/>
<feature type="transmembrane region" description="Helical" evidence="1">
    <location>
        <begin position="23"/>
        <end position="45"/>
    </location>
</feature>
<protein>
    <submittedName>
        <fullName evidence="2">Uncharacterized protein</fullName>
    </submittedName>
</protein>
<proteinExistence type="predicted"/>
<evidence type="ECO:0000256" key="1">
    <source>
        <dbReference type="SAM" id="Phobius"/>
    </source>
</evidence>
<keyword evidence="1" id="KW-0472">Membrane</keyword>
<sequence length="46" mass="5175">MAGFTLAMNILTSRNRPAPSRNMHSLILVVCLLQCGEQIFIFVIVR</sequence>
<keyword evidence="1" id="KW-0812">Transmembrane</keyword>
<accession>A0A0A8YVA5</accession>
<organism evidence="2">
    <name type="scientific">Arundo donax</name>
    <name type="common">Giant reed</name>
    <name type="synonym">Donax arundinaceus</name>
    <dbReference type="NCBI Taxonomy" id="35708"/>
    <lineage>
        <taxon>Eukaryota</taxon>
        <taxon>Viridiplantae</taxon>
        <taxon>Streptophyta</taxon>
        <taxon>Embryophyta</taxon>
        <taxon>Tracheophyta</taxon>
        <taxon>Spermatophyta</taxon>
        <taxon>Magnoliopsida</taxon>
        <taxon>Liliopsida</taxon>
        <taxon>Poales</taxon>
        <taxon>Poaceae</taxon>
        <taxon>PACMAD clade</taxon>
        <taxon>Arundinoideae</taxon>
        <taxon>Arundineae</taxon>
        <taxon>Arundo</taxon>
    </lineage>
</organism>